<dbReference type="AlphaFoldDB" id="A0A2A2TBM9"/>
<dbReference type="Pfam" id="PF01569">
    <property type="entry name" value="PAP2"/>
    <property type="match status" value="1"/>
</dbReference>
<dbReference type="OrthoDB" id="9789113at2"/>
<keyword evidence="1" id="KW-0812">Transmembrane</keyword>
<dbReference type="InterPro" id="IPR036938">
    <property type="entry name" value="PAP2/HPO_sf"/>
</dbReference>
<dbReference type="EMBL" id="NTFS01000550">
    <property type="protein sequence ID" value="PAX48941.1"/>
    <property type="molecule type" value="Genomic_DNA"/>
</dbReference>
<dbReference type="PANTHER" id="PTHR14969">
    <property type="entry name" value="SPHINGOSINE-1-PHOSPHATE PHOSPHOHYDROLASE"/>
    <property type="match status" value="1"/>
</dbReference>
<evidence type="ECO:0000259" key="2">
    <source>
        <dbReference type="SMART" id="SM00014"/>
    </source>
</evidence>
<feature type="transmembrane region" description="Helical" evidence="1">
    <location>
        <begin position="96"/>
        <end position="116"/>
    </location>
</feature>
<evidence type="ECO:0000313" key="4">
    <source>
        <dbReference type="Proteomes" id="UP000218238"/>
    </source>
</evidence>
<keyword evidence="1" id="KW-1133">Transmembrane helix</keyword>
<feature type="transmembrane region" description="Helical" evidence="1">
    <location>
        <begin position="12"/>
        <end position="30"/>
    </location>
</feature>
<dbReference type="CDD" id="cd03392">
    <property type="entry name" value="PAP2_like_2"/>
    <property type="match status" value="1"/>
</dbReference>
<reference evidence="3 4" key="1">
    <citation type="submission" date="2017-08" db="EMBL/GenBank/DDBJ databases">
        <title>Draft genome sequence of filamentous cyanobacterium Calothrix elsteri CCALA 953.</title>
        <authorList>
            <person name="Gagunashvili A.N."/>
            <person name="Elster J."/>
            <person name="Andresson O.S."/>
        </authorList>
    </citation>
    <scope>NUCLEOTIDE SEQUENCE [LARGE SCALE GENOMIC DNA]</scope>
    <source>
        <strain evidence="3 4">CCALA 953</strain>
    </source>
</reference>
<feature type="transmembrane region" description="Helical" evidence="1">
    <location>
        <begin position="64"/>
        <end position="84"/>
    </location>
</feature>
<dbReference type="SUPFAM" id="SSF48317">
    <property type="entry name" value="Acid phosphatase/Vanadium-dependent haloperoxidase"/>
    <property type="match status" value="1"/>
</dbReference>
<dbReference type="PANTHER" id="PTHR14969:SF13">
    <property type="entry name" value="AT30094P"/>
    <property type="match status" value="1"/>
</dbReference>
<keyword evidence="4" id="KW-1185">Reference proteome</keyword>
<dbReference type="Proteomes" id="UP000218238">
    <property type="component" value="Unassembled WGS sequence"/>
</dbReference>
<evidence type="ECO:0000256" key="1">
    <source>
        <dbReference type="SAM" id="Phobius"/>
    </source>
</evidence>
<dbReference type="InterPro" id="IPR000326">
    <property type="entry name" value="PAP2/HPO"/>
</dbReference>
<dbReference type="SMART" id="SM00014">
    <property type="entry name" value="acidPPc"/>
    <property type="match status" value="1"/>
</dbReference>
<name>A0A2A2TBM9_9CYAN</name>
<accession>A0A2A2TBM9</accession>
<feature type="transmembrane region" description="Helical" evidence="1">
    <location>
        <begin position="122"/>
        <end position="140"/>
    </location>
</feature>
<evidence type="ECO:0000313" key="3">
    <source>
        <dbReference type="EMBL" id="PAX48941.1"/>
    </source>
</evidence>
<sequence length="151" mass="17694">MKVYFTRFCVKFFQLLLYFLIATIRLFQTYCRYINNDYTKYLLKELFTRTRPSLWKHIIDVGHYSFPSGHAMISLVIYGFISYVLAKEYPQYKKQIYAATTLLILTIGFSRLYLGVHWATDVIAGYAAGLLWLIVCTRNLESANTNKLSIL</sequence>
<protein>
    <recommendedName>
        <fullName evidence="2">Phosphatidic acid phosphatase type 2/haloperoxidase domain-containing protein</fullName>
    </recommendedName>
</protein>
<proteinExistence type="predicted"/>
<comment type="caution">
    <text evidence="3">The sequence shown here is derived from an EMBL/GenBank/DDBJ whole genome shotgun (WGS) entry which is preliminary data.</text>
</comment>
<feature type="domain" description="Phosphatidic acid phosphatase type 2/haloperoxidase" evidence="2">
    <location>
        <begin position="24"/>
        <end position="137"/>
    </location>
</feature>
<dbReference type="Gene3D" id="1.20.144.10">
    <property type="entry name" value="Phosphatidic acid phosphatase type 2/haloperoxidase"/>
    <property type="match status" value="1"/>
</dbReference>
<organism evidence="3 4">
    <name type="scientific">Brunnivagina elsteri CCALA 953</name>
    <dbReference type="NCBI Taxonomy" id="987040"/>
    <lineage>
        <taxon>Bacteria</taxon>
        <taxon>Bacillati</taxon>
        <taxon>Cyanobacteriota</taxon>
        <taxon>Cyanophyceae</taxon>
        <taxon>Nostocales</taxon>
        <taxon>Calotrichaceae</taxon>
        <taxon>Brunnivagina</taxon>
    </lineage>
</organism>
<keyword evidence="1" id="KW-0472">Membrane</keyword>
<gene>
    <name evidence="3" type="ORF">CK510_28135</name>
</gene>